<proteinExistence type="predicted"/>
<evidence type="ECO:0000313" key="2">
    <source>
        <dbReference type="Proteomes" id="UP000008148"/>
    </source>
</evidence>
<evidence type="ECO:0008006" key="3">
    <source>
        <dbReference type="Google" id="ProtNLM"/>
    </source>
</evidence>
<dbReference type="AlphaFoldDB" id="A8AHP9"/>
<name>A8AHP9_CITK8</name>
<organism evidence="1 2">
    <name type="scientific">Citrobacter koseri (strain ATCC BAA-895 / CDC 4225-83 / SGSC4696)</name>
    <dbReference type="NCBI Taxonomy" id="290338"/>
    <lineage>
        <taxon>Bacteria</taxon>
        <taxon>Pseudomonadati</taxon>
        <taxon>Pseudomonadota</taxon>
        <taxon>Gammaproteobacteria</taxon>
        <taxon>Enterobacterales</taxon>
        <taxon>Enterobacteriaceae</taxon>
        <taxon>Citrobacter</taxon>
    </lineage>
</organism>
<protein>
    <recommendedName>
        <fullName evidence="3">DUF1364 family protein</fullName>
    </recommendedName>
</protein>
<dbReference type="Gene3D" id="3.30.50.20">
    <property type="entry name" value="prophage-derive protein ybcO"/>
    <property type="match status" value="1"/>
</dbReference>
<evidence type="ECO:0000313" key="1">
    <source>
        <dbReference type="EMBL" id="ABV13012.1"/>
    </source>
</evidence>
<gene>
    <name evidence="1" type="ordered locus">CKO_01885</name>
</gene>
<keyword evidence="2" id="KW-1185">Reference proteome</keyword>
<dbReference type="GeneID" id="45135879"/>
<accession>A8AHP9</accession>
<dbReference type="HOGENOM" id="CLU_184502_0_0_6"/>
<sequence length="93" mass="10400">MAIYRNRKWLAAVGQIERCVLCGEWGTQVAHRNEGKGMGLKADDCATAAICVHCHTEIDNGKNLSRDERRQLMDRAIVLTVIEIVRRGLVVPV</sequence>
<dbReference type="Proteomes" id="UP000008148">
    <property type="component" value="Chromosome"/>
</dbReference>
<reference evidence="1 2" key="1">
    <citation type="submission" date="2007-08" db="EMBL/GenBank/DDBJ databases">
        <authorList>
            <consortium name="The Citrobacter koseri Genome Sequencing Project"/>
            <person name="McClelland M."/>
            <person name="Sanderson E.K."/>
            <person name="Porwollik S."/>
            <person name="Spieth J."/>
            <person name="Clifton W.S."/>
            <person name="Latreille P."/>
            <person name="Courtney L."/>
            <person name="Wang C."/>
            <person name="Pepin K."/>
            <person name="Bhonagiri V."/>
            <person name="Nash W."/>
            <person name="Johnson M."/>
            <person name="Thiruvilangam P."/>
            <person name="Wilson R."/>
        </authorList>
    </citation>
    <scope>NUCLEOTIDE SEQUENCE [LARGE SCALE GENOMIC DNA]</scope>
    <source>
        <strain evidence="2">ATCC BAA-895 / CDC 4225-83 / SGSC4696</strain>
    </source>
</reference>
<dbReference type="EMBL" id="CP000822">
    <property type="protein sequence ID" value="ABV13012.1"/>
    <property type="molecule type" value="Genomic_DNA"/>
</dbReference>
<dbReference type="RefSeq" id="WP_012132749.1">
    <property type="nucleotide sequence ID" value="NC_009792.1"/>
</dbReference>
<dbReference type="STRING" id="290338.CKO_01885"/>
<dbReference type="OrthoDB" id="9809509at2"/>
<dbReference type="KEGG" id="cko:CKO_01885"/>